<name>A0A6S6TPB8_9GAMM</name>
<organism evidence="1">
    <name type="scientific">uncultured Thiotrichaceae bacterium</name>
    <dbReference type="NCBI Taxonomy" id="298394"/>
    <lineage>
        <taxon>Bacteria</taxon>
        <taxon>Pseudomonadati</taxon>
        <taxon>Pseudomonadota</taxon>
        <taxon>Gammaproteobacteria</taxon>
        <taxon>Thiotrichales</taxon>
        <taxon>Thiotrichaceae</taxon>
        <taxon>environmental samples</taxon>
    </lineage>
</organism>
<accession>A0A6S6TPB8</accession>
<dbReference type="Pfam" id="PF04365">
    <property type="entry name" value="BrnT_toxin"/>
    <property type="match status" value="1"/>
</dbReference>
<dbReference type="Gene3D" id="3.10.450.530">
    <property type="entry name" value="Ribonuclease toxin, BrnT, of type II toxin-antitoxin system"/>
    <property type="match status" value="1"/>
</dbReference>
<reference evidence="1" key="1">
    <citation type="submission" date="2020-01" db="EMBL/GenBank/DDBJ databases">
        <authorList>
            <person name="Meier V. D."/>
            <person name="Meier V D."/>
        </authorList>
    </citation>
    <scope>NUCLEOTIDE SEQUENCE</scope>
    <source>
        <strain evidence="1">HLG_WM_MAG_07</strain>
    </source>
</reference>
<dbReference type="InterPro" id="IPR007460">
    <property type="entry name" value="BrnT_toxin"/>
</dbReference>
<evidence type="ECO:0008006" key="2">
    <source>
        <dbReference type="Google" id="ProtNLM"/>
    </source>
</evidence>
<gene>
    <name evidence="1" type="ORF">HELGO_WM18974</name>
</gene>
<proteinExistence type="predicted"/>
<sequence>MEIEFDPEKEAINPINHEGVTFDEAKPVLLDPYALTEEDTDSEREHRYITLGLGKKNRVLVVIWTLREEQIRIISAWKATKPQRKRYEQQYR</sequence>
<protein>
    <recommendedName>
        <fullName evidence="2">BrnT family toxin</fullName>
    </recommendedName>
</protein>
<dbReference type="EMBL" id="CACVAY010000096">
    <property type="protein sequence ID" value="CAA6819937.1"/>
    <property type="molecule type" value="Genomic_DNA"/>
</dbReference>
<evidence type="ECO:0000313" key="1">
    <source>
        <dbReference type="EMBL" id="CAA6819937.1"/>
    </source>
</evidence>
<dbReference type="InterPro" id="IPR038573">
    <property type="entry name" value="BrnT_sf"/>
</dbReference>
<dbReference type="AlphaFoldDB" id="A0A6S6TPB8"/>